<reference evidence="1 2" key="1">
    <citation type="submission" date="2024-05" db="EMBL/GenBank/DDBJ databases">
        <title>Genome sequencing and assembly of Indian major carp, Cirrhinus mrigala (Hamilton, 1822).</title>
        <authorList>
            <person name="Mohindra V."/>
            <person name="Chowdhury L.M."/>
            <person name="Lal K."/>
            <person name="Jena J.K."/>
        </authorList>
    </citation>
    <scope>NUCLEOTIDE SEQUENCE [LARGE SCALE GENOMIC DNA]</scope>
    <source>
        <strain evidence="1">CM1030</strain>
        <tissue evidence="1">Blood</tissue>
    </source>
</reference>
<sequence>RLELREDTIESLFCLYLMKQLHPSNCLGIRSFADAQGCLDLHKVAHNYTM</sequence>
<dbReference type="Gene3D" id="1.25.40.420">
    <property type="match status" value="1"/>
</dbReference>
<protein>
    <submittedName>
        <fullName evidence="1">Uncharacterized protein</fullName>
    </submittedName>
</protein>
<evidence type="ECO:0000313" key="1">
    <source>
        <dbReference type="EMBL" id="KAL0204026.1"/>
    </source>
</evidence>
<feature type="non-terminal residue" evidence="1">
    <location>
        <position position="1"/>
    </location>
</feature>
<accession>A0ABD0RZX5</accession>
<dbReference type="AlphaFoldDB" id="A0ABD0RZX5"/>
<gene>
    <name evidence="1" type="ORF">M9458_002044</name>
</gene>
<proteinExistence type="predicted"/>
<name>A0ABD0RZX5_CIRMR</name>
<feature type="non-terminal residue" evidence="1">
    <location>
        <position position="50"/>
    </location>
</feature>
<comment type="caution">
    <text evidence="1">The sequence shown here is derived from an EMBL/GenBank/DDBJ whole genome shotgun (WGS) entry which is preliminary data.</text>
</comment>
<dbReference type="Proteomes" id="UP001529510">
    <property type="component" value="Unassembled WGS sequence"/>
</dbReference>
<evidence type="ECO:0000313" key="2">
    <source>
        <dbReference type="Proteomes" id="UP001529510"/>
    </source>
</evidence>
<dbReference type="EMBL" id="JAMKFB020000001">
    <property type="protein sequence ID" value="KAL0204026.1"/>
    <property type="molecule type" value="Genomic_DNA"/>
</dbReference>
<keyword evidence="2" id="KW-1185">Reference proteome</keyword>
<organism evidence="1 2">
    <name type="scientific">Cirrhinus mrigala</name>
    <name type="common">Mrigala</name>
    <dbReference type="NCBI Taxonomy" id="683832"/>
    <lineage>
        <taxon>Eukaryota</taxon>
        <taxon>Metazoa</taxon>
        <taxon>Chordata</taxon>
        <taxon>Craniata</taxon>
        <taxon>Vertebrata</taxon>
        <taxon>Euteleostomi</taxon>
        <taxon>Actinopterygii</taxon>
        <taxon>Neopterygii</taxon>
        <taxon>Teleostei</taxon>
        <taxon>Ostariophysi</taxon>
        <taxon>Cypriniformes</taxon>
        <taxon>Cyprinidae</taxon>
        <taxon>Labeoninae</taxon>
        <taxon>Labeonini</taxon>
        <taxon>Cirrhinus</taxon>
    </lineage>
</organism>